<dbReference type="PROSITE" id="PS51077">
    <property type="entry name" value="HTH_ICLR"/>
    <property type="match status" value="1"/>
</dbReference>
<gene>
    <name evidence="6" type="primary">iclR</name>
    <name evidence="6" type="ORF">GCM10023144_33280</name>
</gene>
<dbReference type="Pfam" id="PF09339">
    <property type="entry name" value="HTH_IclR"/>
    <property type="match status" value="1"/>
</dbReference>
<keyword evidence="7" id="KW-1185">Reference proteome</keyword>
<feature type="domain" description="IclR-ED" evidence="5">
    <location>
        <begin position="92"/>
        <end position="276"/>
    </location>
</feature>
<evidence type="ECO:0000256" key="1">
    <source>
        <dbReference type="ARBA" id="ARBA00023015"/>
    </source>
</evidence>
<dbReference type="InterPro" id="IPR036390">
    <property type="entry name" value="WH_DNA-bd_sf"/>
</dbReference>
<evidence type="ECO:0000313" key="7">
    <source>
        <dbReference type="Proteomes" id="UP001501671"/>
    </source>
</evidence>
<dbReference type="InterPro" id="IPR036388">
    <property type="entry name" value="WH-like_DNA-bd_sf"/>
</dbReference>
<dbReference type="Gene3D" id="1.10.10.10">
    <property type="entry name" value="Winged helix-like DNA-binding domain superfamily/Winged helix DNA-binding domain"/>
    <property type="match status" value="1"/>
</dbReference>
<evidence type="ECO:0000256" key="3">
    <source>
        <dbReference type="ARBA" id="ARBA00023163"/>
    </source>
</evidence>
<comment type="caution">
    <text evidence="6">The sequence shown here is derived from an EMBL/GenBank/DDBJ whole genome shotgun (WGS) entry which is preliminary data.</text>
</comment>
<feature type="domain" description="HTH iclR-type" evidence="4">
    <location>
        <begin position="31"/>
        <end position="91"/>
    </location>
</feature>
<dbReference type="SMART" id="SM00346">
    <property type="entry name" value="HTH_ICLR"/>
    <property type="match status" value="1"/>
</dbReference>
<accession>A0ABP8HCT1</accession>
<name>A0ABP8HCT1_9BURK</name>
<protein>
    <submittedName>
        <fullName evidence="6">Glyoxylate bypass operon transcriptional repressor IclR</fullName>
    </submittedName>
</protein>
<dbReference type="SUPFAM" id="SSF46785">
    <property type="entry name" value="Winged helix' DNA-binding domain"/>
    <property type="match status" value="1"/>
</dbReference>
<sequence length="277" mass="30346">MSRQGPCGTLAAVKTEPLAAAPAARGPASDGGTVHRVLRILGCFAEKERWGLNELARALNLPRATTHRLLNLCRPLNFVAQDEDGSYCPGLELYRLAGRLSMEMPLNRIAGPILARVRDQTDETTILTLLVRSELKMFFALTASPSHPMRYTIQTNRLEPLTWGATGRALLAFLSPEEIGEAVRRAEPSPLDQRPLDEAELRRSLAGIRAAGHSVTHGQRTPNGVGLAVPFFDGRGEVRGNVALTIPEFRFDPDKQAWLLGLLREAAAELARKMGWT</sequence>
<evidence type="ECO:0000259" key="4">
    <source>
        <dbReference type="PROSITE" id="PS51077"/>
    </source>
</evidence>
<evidence type="ECO:0000313" key="6">
    <source>
        <dbReference type="EMBL" id="GAA4337494.1"/>
    </source>
</evidence>
<dbReference type="InterPro" id="IPR029016">
    <property type="entry name" value="GAF-like_dom_sf"/>
</dbReference>
<dbReference type="PROSITE" id="PS51078">
    <property type="entry name" value="ICLR_ED"/>
    <property type="match status" value="1"/>
</dbReference>
<evidence type="ECO:0000259" key="5">
    <source>
        <dbReference type="PROSITE" id="PS51078"/>
    </source>
</evidence>
<dbReference type="InterPro" id="IPR050707">
    <property type="entry name" value="HTH_MetabolicPath_Reg"/>
</dbReference>
<reference evidence="7" key="1">
    <citation type="journal article" date="2019" name="Int. J. Syst. Evol. Microbiol.">
        <title>The Global Catalogue of Microorganisms (GCM) 10K type strain sequencing project: providing services to taxonomists for standard genome sequencing and annotation.</title>
        <authorList>
            <consortium name="The Broad Institute Genomics Platform"/>
            <consortium name="The Broad Institute Genome Sequencing Center for Infectious Disease"/>
            <person name="Wu L."/>
            <person name="Ma J."/>
        </authorList>
    </citation>
    <scope>NUCLEOTIDE SEQUENCE [LARGE SCALE GENOMIC DNA]</scope>
    <source>
        <strain evidence="7">JCM 17666</strain>
    </source>
</reference>
<keyword evidence="2" id="KW-0238">DNA-binding</keyword>
<keyword evidence="1" id="KW-0805">Transcription regulation</keyword>
<dbReference type="PANTHER" id="PTHR30136:SF24">
    <property type="entry name" value="HTH-TYPE TRANSCRIPTIONAL REPRESSOR ALLR"/>
    <property type="match status" value="1"/>
</dbReference>
<proteinExistence type="predicted"/>
<dbReference type="PANTHER" id="PTHR30136">
    <property type="entry name" value="HELIX-TURN-HELIX TRANSCRIPTIONAL REGULATOR, ICLR FAMILY"/>
    <property type="match status" value="1"/>
</dbReference>
<dbReference type="Gene3D" id="3.30.450.40">
    <property type="match status" value="1"/>
</dbReference>
<keyword evidence="3" id="KW-0804">Transcription</keyword>
<evidence type="ECO:0000256" key="2">
    <source>
        <dbReference type="ARBA" id="ARBA00023125"/>
    </source>
</evidence>
<dbReference type="EMBL" id="BAABFO010000017">
    <property type="protein sequence ID" value="GAA4337494.1"/>
    <property type="molecule type" value="Genomic_DNA"/>
</dbReference>
<organism evidence="6 7">
    <name type="scientific">Pigmentiphaga soli</name>
    <dbReference type="NCBI Taxonomy" id="1007095"/>
    <lineage>
        <taxon>Bacteria</taxon>
        <taxon>Pseudomonadati</taxon>
        <taxon>Pseudomonadota</taxon>
        <taxon>Betaproteobacteria</taxon>
        <taxon>Burkholderiales</taxon>
        <taxon>Alcaligenaceae</taxon>
        <taxon>Pigmentiphaga</taxon>
    </lineage>
</organism>
<dbReference type="InterPro" id="IPR014757">
    <property type="entry name" value="Tscrpt_reg_IclR_C"/>
</dbReference>
<dbReference type="Pfam" id="PF01614">
    <property type="entry name" value="IclR_C"/>
    <property type="match status" value="1"/>
</dbReference>
<dbReference type="Proteomes" id="UP001501671">
    <property type="component" value="Unassembled WGS sequence"/>
</dbReference>
<dbReference type="SUPFAM" id="SSF55781">
    <property type="entry name" value="GAF domain-like"/>
    <property type="match status" value="1"/>
</dbReference>
<dbReference type="InterPro" id="IPR005471">
    <property type="entry name" value="Tscrpt_reg_IclR_N"/>
</dbReference>